<organism evidence="1 2">
    <name type="scientific">Methanoculleus bourgensis</name>
    <dbReference type="NCBI Taxonomy" id="83986"/>
    <lineage>
        <taxon>Archaea</taxon>
        <taxon>Methanobacteriati</taxon>
        <taxon>Methanobacteriota</taxon>
        <taxon>Stenosarchaea group</taxon>
        <taxon>Methanomicrobia</taxon>
        <taxon>Methanomicrobiales</taxon>
        <taxon>Methanomicrobiaceae</taxon>
        <taxon>Methanoculleus</taxon>
    </lineage>
</organism>
<reference evidence="1 2" key="1">
    <citation type="submission" date="2016-01" db="EMBL/GenBank/DDBJ databases">
        <authorList>
            <person name="Manzoor S."/>
        </authorList>
    </citation>
    <scope>NUCLEOTIDE SEQUENCE [LARGE SCALE GENOMIC DNA]</scope>
    <source>
        <strain evidence="1">Methanoculleus sp MAB1</strain>
    </source>
</reference>
<proteinExistence type="predicted"/>
<sequence length="66" mass="6850">MSEYVAPAIVELANGEGSTLACDNTCAICGGSCRLVAYLHGGIHSKHPACTNLGICINEENSEVKI</sequence>
<protein>
    <submittedName>
        <fullName evidence="1">Uncharacterized protein</fullName>
    </submittedName>
</protein>
<dbReference type="EMBL" id="LT158599">
    <property type="protein sequence ID" value="CVK32247.1"/>
    <property type="molecule type" value="Genomic_DNA"/>
</dbReference>
<dbReference type="KEGG" id="mema:MMAB1_1033"/>
<name>A0A0X3BJF2_9EURY</name>
<evidence type="ECO:0000313" key="1">
    <source>
        <dbReference type="EMBL" id="CVK32247.1"/>
    </source>
</evidence>
<dbReference type="Proteomes" id="UP000069850">
    <property type="component" value="Chromosome 1"/>
</dbReference>
<dbReference type="AlphaFoldDB" id="A0A0X3BJF2"/>
<accession>A0A0X3BJF2</accession>
<gene>
    <name evidence="1" type="ORF">MMAB1_1033</name>
</gene>
<evidence type="ECO:0000313" key="2">
    <source>
        <dbReference type="Proteomes" id="UP000069850"/>
    </source>
</evidence>